<dbReference type="EMBL" id="LCZJ02000015">
    <property type="protein sequence ID" value="KTD88188.1"/>
    <property type="molecule type" value="Genomic_DNA"/>
</dbReference>
<dbReference type="OrthoDB" id="1629754at2"/>
<sequence length="185" mass="22072">MIPLRYREMLPPYWYEIDMADRHFSVFEKEMDDRLQTIDDLSNQFILRRSTWSLWIWEWMYFRKTQEGSDDERREAIRRKRWGDRPFKLPLLRELGNQHGKLISVSEDFLAKEIHFEFSLVQPFNMAGLQADFEYVRPVHIRRAVFSSAVPTQVINIKGTGYSHGVDFPICGFEVPFGGSNGRRY</sequence>
<gene>
    <name evidence="1" type="ORF">UQ64_06775</name>
</gene>
<proteinExistence type="predicted"/>
<dbReference type="Proteomes" id="UP000054709">
    <property type="component" value="Unassembled WGS sequence"/>
</dbReference>
<protein>
    <recommendedName>
        <fullName evidence="3">DUF2313 domain-containing protein</fullName>
    </recommendedName>
</protein>
<dbReference type="AlphaFoldDB" id="A0A0W1B3N9"/>
<dbReference type="RefSeq" id="WP_060622125.1">
    <property type="nucleotide sequence ID" value="NZ_LCZJ02000015.1"/>
</dbReference>
<evidence type="ECO:0008006" key="3">
    <source>
        <dbReference type="Google" id="ProtNLM"/>
    </source>
</evidence>
<keyword evidence="2" id="KW-1185">Reference proteome</keyword>
<accession>A0A0W1B3N9</accession>
<reference evidence="1 2" key="1">
    <citation type="journal article" date="2015" name="Int. Biodeterior. Biodegradation">
        <title>Physiological and genetic screening methods for the isolation of methyl tert-butyl ether-degrading bacteria for bioremediation purposes.</title>
        <authorList>
            <person name="Guisado I.M."/>
            <person name="Purswani J."/>
            <person name="Gonzalez Lopez J."/>
            <person name="Pozo C."/>
        </authorList>
    </citation>
    <scope>NUCLEOTIDE SEQUENCE [LARGE SCALE GENOMIC DNA]</scope>
    <source>
        <strain evidence="1 2">SH7</strain>
    </source>
</reference>
<organism evidence="1 2">
    <name type="scientific">Paenibacillus etheri</name>
    <dbReference type="NCBI Taxonomy" id="1306852"/>
    <lineage>
        <taxon>Bacteria</taxon>
        <taxon>Bacillati</taxon>
        <taxon>Bacillota</taxon>
        <taxon>Bacilli</taxon>
        <taxon>Bacillales</taxon>
        <taxon>Paenibacillaceae</taxon>
        <taxon>Paenibacillus</taxon>
    </lineage>
</organism>
<evidence type="ECO:0000313" key="1">
    <source>
        <dbReference type="EMBL" id="KTD88188.1"/>
    </source>
</evidence>
<name>A0A0W1B3N9_9BACL</name>
<evidence type="ECO:0000313" key="2">
    <source>
        <dbReference type="Proteomes" id="UP000054709"/>
    </source>
</evidence>
<comment type="caution">
    <text evidence="1">The sequence shown here is derived from an EMBL/GenBank/DDBJ whole genome shotgun (WGS) entry which is preliminary data.</text>
</comment>